<dbReference type="Proteomes" id="UP000019478">
    <property type="component" value="Unassembled WGS sequence"/>
</dbReference>
<keyword evidence="5 7" id="KW-0472">Membrane</keyword>
<feature type="region of interest" description="Disordered" evidence="6">
    <location>
        <begin position="1"/>
        <end position="21"/>
    </location>
</feature>
<feature type="transmembrane region" description="Helical" evidence="7">
    <location>
        <begin position="33"/>
        <end position="54"/>
    </location>
</feature>
<protein>
    <recommendedName>
        <fullName evidence="8">Major facilitator superfamily (MFS) profile domain-containing protein</fullName>
    </recommendedName>
</protein>
<keyword evidence="4 7" id="KW-1133">Transmembrane helix</keyword>
<dbReference type="Pfam" id="PF00083">
    <property type="entry name" value="Sugar_tr"/>
    <property type="match status" value="1"/>
</dbReference>
<evidence type="ECO:0000256" key="6">
    <source>
        <dbReference type="SAM" id="MobiDB-lite"/>
    </source>
</evidence>
<dbReference type="PANTHER" id="PTHR48022">
    <property type="entry name" value="PLASTIDIC GLUCOSE TRANSPORTER 4"/>
    <property type="match status" value="1"/>
</dbReference>
<feature type="transmembrane region" description="Helical" evidence="7">
    <location>
        <begin position="456"/>
        <end position="475"/>
    </location>
</feature>
<sequence>MTTNTDTATDIPVSAPHAADAPERRRHYTTYNVAVILFMSIGSLSYGYSASIISTTLGQPSFITYMKLDTASNASALEGAITSLYFVGGVFGTFLGSYVADRWGRVRAIGLGAVLMVISGGLLAGSTAVAMFITFRFFSGMAGYILIAGVPLWIIEIVPPGSRGMLVDIHPAMFVFGYLVACWTGVGFYYAHGSGGIQWRIPIAVQCAFPLILLCGLKWMPESPRFLISKDRTDEAWPVLKRLHNRPDDPDDHYAKAEFYQIKKQLELDRQLESSYLSLITNKSYRKRLVYGSLWIFFIESSGVLVIVTYASTFYGLLGYGPAKQLSFTAGWMTISWASCVGACFTVDLFPRQITAGFGLLGCLVCLVVESVLIALFVDQAVPNEGALAAAVAMMFLFPVFFSFGLDGPTFIFLGEIYPNHLRSMGLNIGLAVHALTNVIWLAPCAAGLKAIGWKYFLPLICVSFVGVVSIFWFYPDTRRLPLEEVAKIFGDDELVAVYQRDLESVEMTDPKAFETEHVEIVAKRTEGEGVA</sequence>
<dbReference type="GO" id="GO:0016020">
    <property type="term" value="C:membrane"/>
    <property type="evidence" value="ECO:0007669"/>
    <property type="project" value="UniProtKB-SubCell"/>
</dbReference>
<evidence type="ECO:0000256" key="1">
    <source>
        <dbReference type="ARBA" id="ARBA00004141"/>
    </source>
</evidence>
<dbReference type="InterPro" id="IPR036259">
    <property type="entry name" value="MFS_trans_sf"/>
</dbReference>
<gene>
    <name evidence="9" type="ORF">A1O3_00274</name>
</gene>
<comment type="caution">
    <text evidence="9">The sequence shown here is derived from an EMBL/GenBank/DDBJ whole genome shotgun (WGS) entry which is preliminary data.</text>
</comment>
<comment type="similarity">
    <text evidence="2">Belongs to the major facilitator superfamily. Sugar transporter (TC 2.A.1.1) family.</text>
</comment>
<dbReference type="SUPFAM" id="SSF103473">
    <property type="entry name" value="MFS general substrate transporter"/>
    <property type="match status" value="1"/>
</dbReference>
<organism evidence="9 10">
    <name type="scientific">Capronia epimyces CBS 606.96</name>
    <dbReference type="NCBI Taxonomy" id="1182542"/>
    <lineage>
        <taxon>Eukaryota</taxon>
        <taxon>Fungi</taxon>
        <taxon>Dikarya</taxon>
        <taxon>Ascomycota</taxon>
        <taxon>Pezizomycotina</taxon>
        <taxon>Eurotiomycetes</taxon>
        <taxon>Chaetothyriomycetidae</taxon>
        <taxon>Chaetothyriales</taxon>
        <taxon>Herpotrichiellaceae</taxon>
        <taxon>Capronia</taxon>
    </lineage>
</organism>
<reference evidence="9 10" key="1">
    <citation type="submission" date="2013-03" db="EMBL/GenBank/DDBJ databases">
        <title>The Genome Sequence of Capronia epimyces CBS 606.96.</title>
        <authorList>
            <consortium name="The Broad Institute Genomics Platform"/>
            <person name="Cuomo C."/>
            <person name="de Hoog S."/>
            <person name="Gorbushina A."/>
            <person name="Walker B."/>
            <person name="Young S.K."/>
            <person name="Zeng Q."/>
            <person name="Gargeya S."/>
            <person name="Fitzgerald M."/>
            <person name="Haas B."/>
            <person name="Abouelleil A."/>
            <person name="Allen A.W."/>
            <person name="Alvarado L."/>
            <person name="Arachchi H.M."/>
            <person name="Berlin A.M."/>
            <person name="Chapman S.B."/>
            <person name="Gainer-Dewar J."/>
            <person name="Goldberg J."/>
            <person name="Griggs A."/>
            <person name="Gujja S."/>
            <person name="Hansen M."/>
            <person name="Howarth C."/>
            <person name="Imamovic A."/>
            <person name="Ireland A."/>
            <person name="Larimer J."/>
            <person name="McCowan C."/>
            <person name="Murphy C."/>
            <person name="Pearson M."/>
            <person name="Poon T.W."/>
            <person name="Priest M."/>
            <person name="Roberts A."/>
            <person name="Saif S."/>
            <person name="Shea T."/>
            <person name="Sisk P."/>
            <person name="Sykes S."/>
            <person name="Wortman J."/>
            <person name="Nusbaum C."/>
            <person name="Birren B."/>
        </authorList>
    </citation>
    <scope>NUCLEOTIDE SEQUENCE [LARGE SCALE GENOMIC DNA]</scope>
    <source>
        <strain evidence="9 10">CBS 606.96</strain>
    </source>
</reference>
<feature type="transmembrane region" description="Helical" evidence="7">
    <location>
        <begin position="330"/>
        <end position="350"/>
    </location>
</feature>
<dbReference type="GO" id="GO:0005351">
    <property type="term" value="F:carbohydrate:proton symporter activity"/>
    <property type="evidence" value="ECO:0007669"/>
    <property type="project" value="TreeGrafter"/>
</dbReference>
<feature type="transmembrane region" description="Helical" evidence="7">
    <location>
        <begin position="289"/>
        <end position="310"/>
    </location>
</feature>
<feature type="transmembrane region" description="Helical" evidence="7">
    <location>
        <begin position="426"/>
        <end position="444"/>
    </location>
</feature>
<evidence type="ECO:0000256" key="7">
    <source>
        <dbReference type="SAM" id="Phobius"/>
    </source>
</evidence>
<feature type="transmembrane region" description="Helical" evidence="7">
    <location>
        <begin position="357"/>
        <end position="378"/>
    </location>
</feature>
<dbReference type="RefSeq" id="XP_007728614.1">
    <property type="nucleotide sequence ID" value="XM_007730424.1"/>
</dbReference>
<evidence type="ECO:0000313" key="9">
    <source>
        <dbReference type="EMBL" id="EXJ91724.1"/>
    </source>
</evidence>
<dbReference type="InterPro" id="IPR050360">
    <property type="entry name" value="MFS_Sugar_Transporters"/>
</dbReference>
<feature type="transmembrane region" description="Helical" evidence="7">
    <location>
        <begin position="197"/>
        <end position="217"/>
    </location>
</feature>
<dbReference type="GeneID" id="19164414"/>
<evidence type="ECO:0000256" key="3">
    <source>
        <dbReference type="ARBA" id="ARBA00022692"/>
    </source>
</evidence>
<feature type="domain" description="Major facilitator superfamily (MFS) profile" evidence="8">
    <location>
        <begin position="35"/>
        <end position="479"/>
    </location>
</feature>
<evidence type="ECO:0000256" key="4">
    <source>
        <dbReference type="ARBA" id="ARBA00022989"/>
    </source>
</evidence>
<keyword evidence="10" id="KW-1185">Reference proteome</keyword>
<dbReference type="HOGENOM" id="CLU_001265_30_13_1"/>
<feature type="transmembrane region" description="Helical" evidence="7">
    <location>
        <begin position="141"/>
        <end position="159"/>
    </location>
</feature>
<evidence type="ECO:0000256" key="2">
    <source>
        <dbReference type="ARBA" id="ARBA00010992"/>
    </source>
</evidence>
<evidence type="ECO:0000313" key="10">
    <source>
        <dbReference type="Proteomes" id="UP000019478"/>
    </source>
</evidence>
<accession>W9ZB15</accession>
<keyword evidence="3 7" id="KW-0812">Transmembrane</keyword>
<dbReference type="InterPro" id="IPR020846">
    <property type="entry name" value="MFS_dom"/>
</dbReference>
<evidence type="ECO:0000259" key="8">
    <source>
        <dbReference type="PROSITE" id="PS50850"/>
    </source>
</evidence>
<dbReference type="AlphaFoldDB" id="W9ZB15"/>
<feature type="transmembrane region" description="Helical" evidence="7">
    <location>
        <begin position="74"/>
        <end position="96"/>
    </location>
</feature>
<dbReference type="Gene3D" id="1.20.1250.20">
    <property type="entry name" value="MFS general substrate transporter like domains"/>
    <property type="match status" value="1"/>
</dbReference>
<dbReference type="PANTHER" id="PTHR48022:SF11">
    <property type="entry name" value="MONOSACCHARIDE TRANSPORTER (HXT8), PUTATIVE (AFU_ORTHOLOGUE AFUA_2G08120)-RELATED"/>
    <property type="match status" value="1"/>
</dbReference>
<dbReference type="OrthoDB" id="6612291at2759"/>
<dbReference type="InterPro" id="IPR005828">
    <property type="entry name" value="MFS_sugar_transport-like"/>
</dbReference>
<dbReference type="eggNOG" id="KOG0254">
    <property type="taxonomic scope" value="Eukaryota"/>
</dbReference>
<proteinExistence type="inferred from homology"/>
<dbReference type="PROSITE" id="PS50850">
    <property type="entry name" value="MFS"/>
    <property type="match status" value="1"/>
</dbReference>
<dbReference type="EMBL" id="AMGY01000001">
    <property type="protein sequence ID" value="EXJ91724.1"/>
    <property type="molecule type" value="Genomic_DNA"/>
</dbReference>
<feature type="transmembrane region" description="Helical" evidence="7">
    <location>
        <begin position="390"/>
        <end position="414"/>
    </location>
</feature>
<feature type="transmembrane region" description="Helical" evidence="7">
    <location>
        <begin position="108"/>
        <end position="135"/>
    </location>
</feature>
<name>W9ZB15_9EURO</name>
<evidence type="ECO:0000256" key="5">
    <source>
        <dbReference type="ARBA" id="ARBA00023136"/>
    </source>
</evidence>
<feature type="transmembrane region" description="Helical" evidence="7">
    <location>
        <begin position="171"/>
        <end position="191"/>
    </location>
</feature>
<comment type="subcellular location">
    <subcellularLocation>
        <location evidence="1">Membrane</location>
        <topology evidence="1">Multi-pass membrane protein</topology>
    </subcellularLocation>
</comment>